<feature type="transmembrane region" description="Helical" evidence="6">
    <location>
        <begin position="6"/>
        <end position="28"/>
    </location>
</feature>
<comment type="caution">
    <text evidence="8">The sequence shown here is derived from an EMBL/GenBank/DDBJ whole genome shotgun (WGS) entry which is preliminary data.</text>
</comment>
<organism evidence="8 9">
    <name type="scientific">Fusarium avenaceum</name>
    <dbReference type="NCBI Taxonomy" id="40199"/>
    <lineage>
        <taxon>Eukaryota</taxon>
        <taxon>Fungi</taxon>
        <taxon>Dikarya</taxon>
        <taxon>Ascomycota</taxon>
        <taxon>Pezizomycotina</taxon>
        <taxon>Sordariomycetes</taxon>
        <taxon>Hypocreomycetidae</taxon>
        <taxon>Hypocreales</taxon>
        <taxon>Nectriaceae</taxon>
        <taxon>Fusarium</taxon>
        <taxon>Fusarium tricinctum species complex</taxon>
    </lineage>
</organism>
<dbReference type="PANTHER" id="PTHR33048:SF47">
    <property type="entry name" value="INTEGRAL MEMBRANE PROTEIN-RELATED"/>
    <property type="match status" value="1"/>
</dbReference>
<dbReference type="EMBL" id="JAGPUO010000010">
    <property type="protein sequence ID" value="KAG5660009.1"/>
    <property type="molecule type" value="Genomic_DNA"/>
</dbReference>
<reference evidence="8" key="1">
    <citation type="submission" date="2021-04" db="EMBL/GenBank/DDBJ databases">
        <title>Draft genome of Fusarium avenaceum strain F156N33, isolated from an atmospheric sample in Virginia.</title>
        <authorList>
            <person name="Yang S."/>
            <person name="Vinatzer B.A."/>
            <person name="Coleman J."/>
        </authorList>
    </citation>
    <scope>NUCLEOTIDE SEQUENCE</scope>
    <source>
        <strain evidence="8">F156N33</strain>
    </source>
</reference>
<comment type="subcellular location">
    <subcellularLocation>
        <location evidence="1">Membrane</location>
        <topology evidence="1">Multi-pass membrane protein</topology>
    </subcellularLocation>
</comment>
<sequence length="378" mass="41702">MDYRPNLYASICITLPLAAIVLALRLLARRTTRAGYGIDDWLAVVAFIGALGYSVDNLVYAIGFGLGRPLENGPPHLTEDERLERSYLLIWLSSLTYTVAIAGAKFAILTFYWRLFKYSNTRIAIQIVAMLCGMWLLVRIFLLTLQCLPTSAYWDIDRRATHCHVNNTTYFFSTGLTHAVLDIIILVLPVIEVLKMHLPTGQKIAVIALFGFGTLVCVFTILVIHDAFKFDGSSKEVALRMAKHGALASAECNLANVSVSLPMLRPVFRRIIPASFLASHRSKRAVVDSVLAPSYGIKSSRGTKTSEQNGSSSLCEFAITDDIPPGYDIEASHAGWSYGTEISIFSPFRNQTPPEAINEGLDGIQIEEETTVHVQQLG</sequence>
<proteinExistence type="inferred from homology"/>
<evidence type="ECO:0000256" key="4">
    <source>
        <dbReference type="ARBA" id="ARBA00023136"/>
    </source>
</evidence>
<name>A0A9P7H098_9HYPO</name>
<evidence type="ECO:0000256" key="6">
    <source>
        <dbReference type="SAM" id="Phobius"/>
    </source>
</evidence>
<dbReference type="Proteomes" id="UP000782241">
    <property type="component" value="Unassembled WGS sequence"/>
</dbReference>
<evidence type="ECO:0000256" key="3">
    <source>
        <dbReference type="ARBA" id="ARBA00022989"/>
    </source>
</evidence>
<keyword evidence="4 6" id="KW-0472">Membrane</keyword>
<accession>A0A9P7H098</accession>
<evidence type="ECO:0000256" key="1">
    <source>
        <dbReference type="ARBA" id="ARBA00004141"/>
    </source>
</evidence>
<evidence type="ECO:0000256" key="5">
    <source>
        <dbReference type="ARBA" id="ARBA00038359"/>
    </source>
</evidence>
<dbReference type="PANTHER" id="PTHR33048">
    <property type="entry name" value="PTH11-LIKE INTEGRAL MEMBRANE PROTEIN (AFU_ORTHOLOGUE AFUA_5G11245)"/>
    <property type="match status" value="1"/>
</dbReference>
<dbReference type="AlphaFoldDB" id="A0A9P7H098"/>
<dbReference type="Pfam" id="PF20684">
    <property type="entry name" value="Fung_rhodopsin"/>
    <property type="match status" value="1"/>
</dbReference>
<evidence type="ECO:0000313" key="9">
    <source>
        <dbReference type="Proteomes" id="UP000782241"/>
    </source>
</evidence>
<feature type="transmembrane region" description="Helical" evidence="6">
    <location>
        <begin position="123"/>
        <end position="145"/>
    </location>
</feature>
<dbReference type="GO" id="GO:0016020">
    <property type="term" value="C:membrane"/>
    <property type="evidence" value="ECO:0007669"/>
    <property type="project" value="UniProtKB-SubCell"/>
</dbReference>
<feature type="transmembrane region" description="Helical" evidence="6">
    <location>
        <begin position="170"/>
        <end position="191"/>
    </location>
</feature>
<gene>
    <name evidence="8" type="ORF">KAF25_003531</name>
</gene>
<feature type="domain" description="Rhodopsin" evidence="7">
    <location>
        <begin position="24"/>
        <end position="270"/>
    </location>
</feature>
<dbReference type="InterPro" id="IPR049326">
    <property type="entry name" value="Rhodopsin_dom_fungi"/>
</dbReference>
<evidence type="ECO:0000313" key="8">
    <source>
        <dbReference type="EMBL" id="KAG5660009.1"/>
    </source>
</evidence>
<keyword evidence="9" id="KW-1185">Reference proteome</keyword>
<keyword evidence="3 6" id="KW-1133">Transmembrane helix</keyword>
<feature type="transmembrane region" description="Helical" evidence="6">
    <location>
        <begin position="86"/>
        <end position="111"/>
    </location>
</feature>
<evidence type="ECO:0000259" key="7">
    <source>
        <dbReference type="Pfam" id="PF20684"/>
    </source>
</evidence>
<keyword evidence="2 6" id="KW-0812">Transmembrane</keyword>
<feature type="transmembrane region" description="Helical" evidence="6">
    <location>
        <begin position="203"/>
        <end position="224"/>
    </location>
</feature>
<protein>
    <recommendedName>
        <fullName evidence="7">Rhodopsin domain-containing protein</fullName>
    </recommendedName>
</protein>
<dbReference type="InterPro" id="IPR052337">
    <property type="entry name" value="SAT4-like"/>
</dbReference>
<feature type="transmembrane region" description="Helical" evidence="6">
    <location>
        <begin position="40"/>
        <end position="66"/>
    </location>
</feature>
<evidence type="ECO:0000256" key="2">
    <source>
        <dbReference type="ARBA" id="ARBA00022692"/>
    </source>
</evidence>
<comment type="similarity">
    <text evidence="5">Belongs to the SAT4 family.</text>
</comment>